<keyword evidence="6 11" id="KW-0547">Nucleotide-binding</keyword>
<dbReference type="FunFam" id="3.30.200.20:FF:000842">
    <property type="entry name" value="Cyclin-dependent kinase C-2, putative"/>
    <property type="match status" value="1"/>
</dbReference>
<dbReference type="GO" id="GO:0005524">
    <property type="term" value="F:ATP binding"/>
    <property type="evidence" value="ECO:0007669"/>
    <property type="project" value="UniProtKB-UniRule"/>
</dbReference>
<dbReference type="GO" id="GO:0010389">
    <property type="term" value="P:regulation of G2/M transition of mitotic cell cycle"/>
    <property type="evidence" value="ECO:0007669"/>
    <property type="project" value="TreeGrafter"/>
</dbReference>
<dbReference type="GO" id="GO:0004693">
    <property type="term" value="F:cyclin-dependent protein serine/threonine kinase activity"/>
    <property type="evidence" value="ECO:0007669"/>
    <property type="project" value="UniProtKB-EC"/>
</dbReference>
<dbReference type="GO" id="GO:0005737">
    <property type="term" value="C:cytoplasm"/>
    <property type="evidence" value="ECO:0007669"/>
    <property type="project" value="TreeGrafter"/>
</dbReference>
<dbReference type="SMART" id="SM00220">
    <property type="entry name" value="S_TKc"/>
    <property type="match status" value="1"/>
</dbReference>
<dbReference type="FunFam" id="1.10.510.10:FF:000624">
    <property type="entry name" value="Mitogen-activated protein kinase"/>
    <property type="match status" value="1"/>
</dbReference>
<dbReference type="InterPro" id="IPR050108">
    <property type="entry name" value="CDK"/>
</dbReference>
<dbReference type="Gene3D" id="1.10.510.10">
    <property type="entry name" value="Transferase(Phosphotransferase) domain 1"/>
    <property type="match status" value="1"/>
</dbReference>
<keyword evidence="5" id="KW-0808">Transferase</keyword>
<dbReference type="InterPro" id="IPR011009">
    <property type="entry name" value="Kinase-like_dom_sf"/>
</dbReference>
<evidence type="ECO:0000256" key="3">
    <source>
        <dbReference type="ARBA" id="ARBA00022527"/>
    </source>
</evidence>
<dbReference type="Proteomes" id="UP000612055">
    <property type="component" value="Unassembled WGS sequence"/>
</dbReference>
<keyword evidence="8 11" id="KW-0067">ATP-binding</keyword>
<keyword evidence="3 12" id="KW-0723">Serine/threonine-protein kinase</keyword>
<dbReference type="PROSITE" id="PS50011">
    <property type="entry name" value="PROTEIN_KINASE_DOM"/>
    <property type="match status" value="1"/>
</dbReference>
<dbReference type="AlphaFoldDB" id="A0A835XPD1"/>
<evidence type="ECO:0000256" key="11">
    <source>
        <dbReference type="PROSITE-ProRule" id="PRU10141"/>
    </source>
</evidence>
<evidence type="ECO:0000256" key="9">
    <source>
        <dbReference type="ARBA" id="ARBA00047811"/>
    </source>
</evidence>
<comment type="similarity">
    <text evidence="1">Belongs to the protein kinase superfamily. CMGC Ser/Thr protein kinase family. CDC2/CDKX subfamily.</text>
</comment>
<reference evidence="14" key="1">
    <citation type="journal article" date="2020" name="bioRxiv">
        <title>Comparative genomics of Chlamydomonas.</title>
        <authorList>
            <person name="Craig R.J."/>
            <person name="Hasan A.R."/>
            <person name="Ness R.W."/>
            <person name="Keightley P.D."/>
        </authorList>
    </citation>
    <scope>NUCLEOTIDE SEQUENCE</scope>
    <source>
        <strain evidence="14">CCAP 11/70</strain>
    </source>
</reference>
<dbReference type="GO" id="GO:0000307">
    <property type="term" value="C:cyclin-dependent protein kinase holoenzyme complex"/>
    <property type="evidence" value="ECO:0007669"/>
    <property type="project" value="TreeGrafter"/>
</dbReference>
<evidence type="ECO:0000256" key="6">
    <source>
        <dbReference type="ARBA" id="ARBA00022741"/>
    </source>
</evidence>
<gene>
    <name evidence="14" type="ORF">HYH03_016636</name>
</gene>
<dbReference type="PROSITE" id="PS00107">
    <property type="entry name" value="PROTEIN_KINASE_ATP"/>
    <property type="match status" value="1"/>
</dbReference>
<evidence type="ECO:0000256" key="10">
    <source>
        <dbReference type="ARBA" id="ARBA00048367"/>
    </source>
</evidence>
<dbReference type="GO" id="GO:0007165">
    <property type="term" value="P:signal transduction"/>
    <property type="evidence" value="ECO:0007669"/>
    <property type="project" value="TreeGrafter"/>
</dbReference>
<proteinExistence type="inferred from homology"/>
<name>A0A835XPD1_9CHLO</name>
<dbReference type="InterPro" id="IPR017441">
    <property type="entry name" value="Protein_kinase_ATP_BS"/>
</dbReference>
<dbReference type="OrthoDB" id="1732493at2759"/>
<sequence>MIAALKKYQYMRVGALGTGAYGAVHKAVHRETGEVVAIKQIRTTECGMCEATVREISTLRELDHPNVVKLRDVISSAASKHCYLVLELLECDLHTYLQARPEASELRQVKSVMYQVLSGLRHAHSRGIMHRDLKPQNLLVGADGAGGRVKVKIADFGLARGYLPEVDQAAAYTDWVVTLYYRPPELLLGCKHYGPALDVWSAGCVLAELLNVAPLFRADSEIGMLYDIFQKMGTPGKGTWPAARAMCNYNEQFPKWEAKPLHKLVPRLSHDPCGQELLGGLLALDPTRRLSATQALRHPWFDEVRVAEEEALAKAAGGPPAW</sequence>
<dbReference type="GO" id="GO:0000082">
    <property type="term" value="P:G1/S transition of mitotic cell cycle"/>
    <property type="evidence" value="ECO:0007669"/>
    <property type="project" value="TreeGrafter"/>
</dbReference>
<evidence type="ECO:0000256" key="1">
    <source>
        <dbReference type="ARBA" id="ARBA00006485"/>
    </source>
</evidence>
<dbReference type="SUPFAM" id="SSF56112">
    <property type="entry name" value="Protein kinase-like (PK-like)"/>
    <property type="match status" value="1"/>
</dbReference>
<dbReference type="CDD" id="cd07829">
    <property type="entry name" value="STKc_CDK_like"/>
    <property type="match status" value="1"/>
</dbReference>
<evidence type="ECO:0000259" key="13">
    <source>
        <dbReference type="PROSITE" id="PS50011"/>
    </source>
</evidence>
<evidence type="ECO:0000256" key="7">
    <source>
        <dbReference type="ARBA" id="ARBA00022777"/>
    </source>
</evidence>
<dbReference type="Pfam" id="PF00069">
    <property type="entry name" value="Pkinase"/>
    <property type="match status" value="1"/>
</dbReference>
<dbReference type="PANTHER" id="PTHR24056">
    <property type="entry name" value="CELL DIVISION PROTEIN KINASE"/>
    <property type="match status" value="1"/>
</dbReference>
<dbReference type="GO" id="GO:0030332">
    <property type="term" value="F:cyclin binding"/>
    <property type="evidence" value="ECO:0007669"/>
    <property type="project" value="TreeGrafter"/>
</dbReference>
<dbReference type="InterPro" id="IPR008271">
    <property type="entry name" value="Ser/Thr_kinase_AS"/>
</dbReference>
<keyword evidence="4" id="KW-0597">Phosphoprotein</keyword>
<evidence type="ECO:0000256" key="4">
    <source>
        <dbReference type="ARBA" id="ARBA00022553"/>
    </source>
</evidence>
<accession>A0A835XPD1</accession>
<evidence type="ECO:0000256" key="12">
    <source>
        <dbReference type="RuleBase" id="RU000304"/>
    </source>
</evidence>
<organism evidence="14 15">
    <name type="scientific">Edaphochlamys debaryana</name>
    <dbReference type="NCBI Taxonomy" id="47281"/>
    <lineage>
        <taxon>Eukaryota</taxon>
        <taxon>Viridiplantae</taxon>
        <taxon>Chlorophyta</taxon>
        <taxon>core chlorophytes</taxon>
        <taxon>Chlorophyceae</taxon>
        <taxon>CS clade</taxon>
        <taxon>Chlamydomonadales</taxon>
        <taxon>Chlamydomonadales incertae sedis</taxon>
        <taxon>Edaphochlamys</taxon>
    </lineage>
</organism>
<feature type="binding site" evidence="11">
    <location>
        <position position="39"/>
    </location>
    <ligand>
        <name>ATP</name>
        <dbReference type="ChEBI" id="CHEBI:30616"/>
    </ligand>
</feature>
<dbReference type="Gene3D" id="3.30.200.20">
    <property type="entry name" value="Phosphorylase Kinase, domain 1"/>
    <property type="match status" value="1"/>
</dbReference>
<feature type="domain" description="Protein kinase" evidence="13">
    <location>
        <begin position="10"/>
        <end position="301"/>
    </location>
</feature>
<dbReference type="EMBL" id="JAEHOE010000147">
    <property type="protein sequence ID" value="KAG2484595.1"/>
    <property type="molecule type" value="Genomic_DNA"/>
</dbReference>
<protein>
    <recommendedName>
        <fullName evidence="2">cyclin-dependent kinase</fullName>
        <ecNumber evidence="2">2.7.11.22</ecNumber>
    </recommendedName>
</protein>
<evidence type="ECO:0000256" key="8">
    <source>
        <dbReference type="ARBA" id="ARBA00022840"/>
    </source>
</evidence>
<dbReference type="GO" id="GO:0051445">
    <property type="term" value="P:regulation of meiotic cell cycle"/>
    <property type="evidence" value="ECO:0007669"/>
    <property type="project" value="TreeGrafter"/>
</dbReference>
<evidence type="ECO:0000256" key="5">
    <source>
        <dbReference type="ARBA" id="ARBA00022679"/>
    </source>
</evidence>
<dbReference type="PROSITE" id="PS00108">
    <property type="entry name" value="PROTEIN_KINASE_ST"/>
    <property type="match status" value="1"/>
</dbReference>
<keyword evidence="7" id="KW-0418">Kinase</keyword>
<comment type="caution">
    <text evidence="14">The sequence shown here is derived from an EMBL/GenBank/DDBJ whole genome shotgun (WGS) entry which is preliminary data.</text>
</comment>
<evidence type="ECO:0000313" key="14">
    <source>
        <dbReference type="EMBL" id="KAG2484595.1"/>
    </source>
</evidence>
<keyword evidence="15" id="KW-1185">Reference proteome</keyword>
<dbReference type="GO" id="GO:0010468">
    <property type="term" value="P:regulation of gene expression"/>
    <property type="evidence" value="ECO:0007669"/>
    <property type="project" value="TreeGrafter"/>
</dbReference>
<dbReference type="PANTHER" id="PTHR24056:SF548">
    <property type="entry name" value="CYCLIN-DEPENDENT KINASE A-1"/>
    <property type="match status" value="1"/>
</dbReference>
<dbReference type="InterPro" id="IPR000719">
    <property type="entry name" value="Prot_kinase_dom"/>
</dbReference>
<dbReference type="GO" id="GO:0005634">
    <property type="term" value="C:nucleus"/>
    <property type="evidence" value="ECO:0007669"/>
    <property type="project" value="TreeGrafter"/>
</dbReference>
<evidence type="ECO:0000313" key="15">
    <source>
        <dbReference type="Proteomes" id="UP000612055"/>
    </source>
</evidence>
<comment type="catalytic activity">
    <reaction evidence="9">
        <text>L-threonyl-[protein] + ATP = O-phospho-L-threonyl-[protein] + ADP + H(+)</text>
        <dbReference type="Rhea" id="RHEA:46608"/>
        <dbReference type="Rhea" id="RHEA-COMP:11060"/>
        <dbReference type="Rhea" id="RHEA-COMP:11605"/>
        <dbReference type="ChEBI" id="CHEBI:15378"/>
        <dbReference type="ChEBI" id="CHEBI:30013"/>
        <dbReference type="ChEBI" id="CHEBI:30616"/>
        <dbReference type="ChEBI" id="CHEBI:61977"/>
        <dbReference type="ChEBI" id="CHEBI:456216"/>
        <dbReference type="EC" id="2.7.11.22"/>
    </reaction>
</comment>
<evidence type="ECO:0000256" key="2">
    <source>
        <dbReference type="ARBA" id="ARBA00012425"/>
    </source>
</evidence>
<dbReference type="EC" id="2.7.11.22" evidence="2"/>
<comment type="catalytic activity">
    <reaction evidence="10">
        <text>L-seryl-[protein] + ATP = O-phospho-L-seryl-[protein] + ADP + H(+)</text>
        <dbReference type="Rhea" id="RHEA:17989"/>
        <dbReference type="Rhea" id="RHEA-COMP:9863"/>
        <dbReference type="Rhea" id="RHEA-COMP:11604"/>
        <dbReference type="ChEBI" id="CHEBI:15378"/>
        <dbReference type="ChEBI" id="CHEBI:29999"/>
        <dbReference type="ChEBI" id="CHEBI:30616"/>
        <dbReference type="ChEBI" id="CHEBI:83421"/>
        <dbReference type="ChEBI" id="CHEBI:456216"/>
        <dbReference type="EC" id="2.7.11.22"/>
    </reaction>
</comment>